<name>A0A3Q3BD85_KRYMA</name>
<dbReference type="CDD" id="cd03590">
    <property type="entry name" value="CLECT_DC-SIGN_like"/>
    <property type="match status" value="1"/>
</dbReference>
<dbReference type="PANTHER" id="PTHR22803">
    <property type="entry name" value="MANNOSE, PHOSPHOLIPASE, LECTIN RECEPTOR RELATED"/>
    <property type="match status" value="1"/>
</dbReference>
<sequence>MSLRLTIYSSVNLLISDCNTTQQSNENHRKEADCKRAQGKILEENCIALTRDVQILKNKNDKLVDEIRKTKEERDILKFRLDELRGCVSSQRCPLGWRQINSKCYFLSTESKRWNDGRKQCQSQGADLVVIDNEQEQNAIYRMDGSQYLFFWIGLRRKDGAFKWVDGSELKTTFWQNGQPDNGGLNSKEDCVEMGDENQPLASWNDVPCEQMRRWLCEKDLCFSL</sequence>
<dbReference type="Gene3D" id="3.10.100.10">
    <property type="entry name" value="Mannose-Binding Protein A, subunit A"/>
    <property type="match status" value="1"/>
</dbReference>
<feature type="coiled-coil region" evidence="3">
    <location>
        <begin position="46"/>
        <end position="73"/>
    </location>
</feature>
<dbReference type="PROSITE" id="PS50041">
    <property type="entry name" value="C_TYPE_LECTIN_2"/>
    <property type="match status" value="1"/>
</dbReference>
<evidence type="ECO:0000256" key="2">
    <source>
        <dbReference type="ARBA" id="ARBA00023157"/>
    </source>
</evidence>
<dbReference type="InterPro" id="IPR001304">
    <property type="entry name" value="C-type_lectin-like"/>
</dbReference>
<dbReference type="SMART" id="SM00034">
    <property type="entry name" value="CLECT"/>
    <property type="match status" value="1"/>
</dbReference>
<evidence type="ECO:0000313" key="6">
    <source>
        <dbReference type="Proteomes" id="UP000264800"/>
    </source>
</evidence>
<dbReference type="Ensembl" id="ENSKMAT00000022907.1">
    <property type="protein sequence ID" value="ENSKMAP00000022619.1"/>
    <property type="gene ID" value="ENSKMAG00000016790.1"/>
</dbReference>
<evidence type="ECO:0000256" key="1">
    <source>
        <dbReference type="ARBA" id="ARBA00022734"/>
    </source>
</evidence>
<keyword evidence="2" id="KW-1015">Disulfide bond</keyword>
<dbReference type="InterPro" id="IPR050111">
    <property type="entry name" value="C-type_lectin/snaclec_domain"/>
</dbReference>
<evidence type="ECO:0000259" key="4">
    <source>
        <dbReference type="PROSITE" id="PS50041"/>
    </source>
</evidence>
<dbReference type="InterPro" id="IPR016187">
    <property type="entry name" value="CTDL_fold"/>
</dbReference>
<dbReference type="InterPro" id="IPR016186">
    <property type="entry name" value="C-type_lectin-like/link_sf"/>
</dbReference>
<organism evidence="5 6">
    <name type="scientific">Kryptolebias marmoratus</name>
    <name type="common">Mangrove killifish</name>
    <name type="synonym">Rivulus marmoratus</name>
    <dbReference type="NCBI Taxonomy" id="37003"/>
    <lineage>
        <taxon>Eukaryota</taxon>
        <taxon>Metazoa</taxon>
        <taxon>Chordata</taxon>
        <taxon>Craniata</taxon>
        <taxon>Vertebrata</taxon>
        <taxon>Euteleostomi</taxon>
        <taxon>Actinopterygii</taxon>
        <taxon>Neopterygii</taxon>
        <taxon>Teleostei</taxon>
        <taxon>Neoteleostei</taxon>
        <taxon>Acanthomorphata</taxon>
        <taxon>Ovalentaria</taxon>
        <taxon>Atherinomorphae</taxon>
        <taxon>Cyprinodontiformes</taxon>
        <taxon>Rivulidae</taxon>
        <taxon>Kryptolebias</taxon>
    </lineage>
</organism>
<keyword evidence="1" id="KW-0430">Lectin</keyword>
<dbReference type="GeneTree" id="ENSGT01030000234575"/>
<accession>A0A3Q3BD85</accession>
<proteinExistence type="predicted"/>
<dbReference type="SUPFAM" id="SSF56436">
    <property type="entry name" value="C-type lectin-like"/>
    <property type="match status" value="1"/>
</dbReference>
<reference evidence="5" key="1">
    <citation type="submission" date="2025-08" db="UniProtKB">
        <authorList>
            <consortium name="Ensembl"/>
        </authorList>
    </citation>
    <scope>IDENTIFICATION</scope>
</reference>
<protein>
    <submittedName>
        <fullName evidence="5">CD209 antigen-like protein E</fullName>
    </submittedName>
</protein>
<dbReference type="GO" id="GO:0030246">
    <property type="term" value="F:carbohydrate binding"/>
    <property type="evidence" value="ECO:0007669"/>
    <property type="project" value="UniProtKB-KW"/>
</dbReference>
<dbReference type="InterPro" id="IPR033989">
    <property type="entry name" value="CD209-like_CTLD"/>
</dbReference>
<keyword evidence="6" id="KW-1185">Reference proteome</keyword>
<dbReference type="Proteomes" id="UP000264800">
    <property type="component" value="Unplaced"/>
</dbReference>
<dbReference type="Pfam" id="PF00059">
    <property type="entry name" value="Lectin_C"/>
    <property type="match status" value="1"/>
</dbReference>
<dbReference type="PROSITE" id="PS00615">
    <property type="entry name" value="C_TYPE_LECTIN_1"/>
    <property type="match status" value="1"/>
</dbReference>
<reference evidence="5" key="2">
    <citation type="submission" date="2025-09" db="UniProtKB">
        <authorList>
            <consortium name="Ensembl"/>
        </authorList>
    </citation>
    <scope>IDENTIFICATION</scope>
</reference>
<evidence type="ECO:0000313" key="5">
    <source>
        <dbReference type="Ensembl" id="ENSKMAP00000022619.1"/>
    </source>
</evidence>
<evidence type="ECO:0000256" key="3">
    <source>
        <dbReference type="SAM" id="Coils"/>
    </source>
</evidence>
<keyword evidence="3" id="KW-0175">Coiled coil</keyword>
<dbReference type="AlphaFoldDB" id="A0A3Q3BD85"/>
<feature type="domain" description="C-type lectin" evidence="4">
    <location>
        <begin position="100"/>
        <end position="218"/>
    </location>
</feature>
<dbReference type="InterPro" id="IPR018378">
    <property type="entry name" value="C-type_lectin_CS"/>
</dbReference>